<dbReference type="Proteomes" id="UP000076962">
    <property type="component" value="Unassembled WGS sequence"/>
</dbReference>
<dbReference type="AlphaFoldDB" id="A0A176S101"/>
<evidence type="ECO:0000313" key="2">
    <source>
        <dbReference type="Proteomes" id="UP000076962"/>
    </source>
</evidence>
<evidence type="ECO:0000313" key="1">
    <source>
        <dbReference type="EMBL" id="OAD21588.1"/>
    </source>
</evidence>
<dbReference type="EMBL" id="LUTY01001527">
    <property type="protein sequence ID" value="OAD21588.1"/>
    <property type="molecule type" value="Genomic_DNA"/>
</dbReference>
<accession>A0A176S101</accession>
<keyword evidence="2" id="KW-1185">Reference proteome</keyword>
<name>A0A176S101_9GAMM</name>
<comment type="caution">
    <text evidence="1">The sequence shown here is derived from an EMBL/GenBank/DDBJ whole genome shotgun (WGS) entry which is preliminary data.</text>
</comment>
<proteinExistence type="predicted"/>
<organism evidence="1 2">
    <name type="scientific">Candidatus Thiomargarita nelsonii</name>
    <dbReference type="NCBI Taxonomy" id="1003181"/>
    <lineage>
        <taxon>Bacteria</taxon>
        <taxon>Pseudomonadati</taxon>
        <taxon>Pseudomonadota</taxon>
        <taxon>Gammaproteobacteria</taxon>
        <taxon>Thiotrichales</taxon>
        <taxon>Thiotrichaceae</taxon>
        <taxon>Thiomargarita</taxon>
    </lineage>
</organism>
<sequence>MIGILMFKPGQRWPEIRTTWMKGGSGHLPTSLAYDNCLLKANNLVDKFFTEVSHVDKTRLATEAEHFRQVGTASFI</sequence>
<protein>
    <submittedName>
        <fullName evidence="1">Uncharacterized protein</fullName>
    </submittedName>
</protein>
<gene>
    <name evidence="1" type="ORF">THIOM_002638</name>
</gene>
<reference evidence="1 2" key="1">
    <citation type="submission" date="2016-05" db="EMBL/GenBank/DDBJ databases">
        <title>Single-cell genome of chain-forming Candidatus Thiomargarita nelsonii and comparison to other large sulfur-oxidizing bacteria.</title>
        <authorList>
            <person name="Winkel M."/>
            <person name="Salman V."/>
            <person name="Woyke T."/>
            <person name="Schulz-Vogt H."/>
            <person name="Richter M."/>
            <person name="Flood B."/>
            <person name="Bailey J."/>
            <person name="Amann R."/>
            <person name="Mussmann M."/>
        </authorList>
    </citation>
    <scope>NUCLEOTIDE SEQUENCE [LARGE SCALE GENOMIC DNA]</scope>
    <source>
        <strain evidence="1 2">THI036</strain>
    </source>
</reference>